<evidence type="ECO:0000313" key="4">
    <source>
        <dbReference type="EMBL" id="EPQ59764.1"/>
    </source>
</evidence>
<dbReference type="OrthoDB" id="10036721at2759"/>
<dbReference type="Gene3D" id="2.60.420.10">
    <property type="entry name" value="Maltose phosphorylase, domain 3"/>
    <property type="match status" value="1"/>
</dbReference>
<dbReference type="GO" id="GO:0016798">
    <property type="term" value="F:hydrolase activity, acting on glycosyl bonds"/>
    <property type="evidence" value="ECO:0007669"/>
    <property type="project" value="UniProtKB-KW"/>
</dbReference>
<proteinExistence type="predicted"/>
<dbReference type="HOGENOM" id="CLU_007933_3_0_1"/>
<dbReference type="GeneID" id="19303561"/>
<dbReference type="PANTHER" id="PTHR34987">
    <property type="entry name" value="C, PUTATIVE (AFU_ORTHOLOGUE AFUA_3G02880)-RELATED"/>
    <property type="match status" value="1"/>
</dbReference>
<feature type="chain" id="PRO_5004556678" evidence="1">
    <location>
        <begin position="17"/>
        <end position="652"/>
    </location>
</feature>
<dbReference type="EMBL" id="KB469297">
    <property type="protein sequence ID" value="EPQ59764.1"/>
    <property type="molecule type" value="Genomic_DNA"/>
</dbReference>
<feature type="domain" description="Alpha-L-rhamnosidase six-hairpin glycosidase" evidence="2">
    <location>
        <begin position="247"/>
        <end position="467"/>
    </location>
</feature>
<feature type="signal peptide" evidence="1">
    <location>
        <begin position="1"/>
        <end position="16"/>
    </location>
</feature>
<dbReference type="RefSeq" id="XP_007862660.1">
    <property type="nucleotide sequence ID" value="XM_007864469.1"/>
</dbReference>
<keyword evidence="4" id="KW-0326">Glycosidase</keyword>
<accession>S7S1W7</accession>
<dbReference type="OMA" id="YHAWALI"/>
<sequence>MRSLAFLVALAASCYARAPSGPWDEFNYAPASKTVVPVRVYSVVGSVAGAEGLVSGPDGQATFSSDGSHVTLDFGKEVGGVVSLNVDNATSQSAFSLSFTESPLFINPEWSDDSVITNPFQRADGVESVPAPLTVGIFTQPTERLRGGFRYLTIVSNSAAPLTISNISVVITFAPHIEDLRNYTGYFYAEDPVYDDHDFLTKLWYAGAYTVQTNTIASDQGRQSAGTVTLPGWANNASLGPVSGPCLVDGAKRDRTVWPGDMGISTHTQLVSTNDLIATRNSLLVMFSTQDATTGALNYSGPTINAQGSDTYISWSLLGTHSYFLYTGDIGLVQTVWANYTKAVAFLSSQIDETGLLNVRADFSNDWGRVGGAGRNSAANALMYATYVAAAELAGYVNDTSSQAAYATNATTLKAAYNDLLWDASAGLYRDNDTTSLYPQDGNSLAVLYNLTNNASQTQAVSDGLTQFWTDIGTLSPELNDTIIPFVGGFEVRAHFIAGNGERALDLLRKEWGYMLYTNISVQSTLLEGFTANGSLGYRAAAGYDYDDSYTSHAHGWSTGPTPALTFHVLGLQLTSPQGRTWSIAPITSGLKSAAGGFETGLGWFGVDWSIADDTLRVEVDTPEGTSGVVTLPGNGSVPLSGGKHTLVQHLT</sequence>
<dbReference type="Gene3D" id="1.50.10.10">
    <property type="match status" value="1"/>
</dbReference>
<dbReference type="eggNOG" id="ENOG502QWE4">
    <property type="taxonomic scope" value="Eukaryota"/>
</dbReference>
<dbReference type="AlphaFoldDB" id="S7S1W7"/>
<keyword evidence="4" id="KW-0378">Hydrolase</keyword>
<dbReference type="Pfam" id="PF17389">
    <property type="entry name" value="Bac_rhamnosid6H"/>
    <property type="match status" value="1"/>
</dbReference>
<reference evidence="4 5" key="1">
    <citation type="journal article" date="2012" name="Science">
        <title>The Paleozoic origin of enzymatic lignin decomposition reconstructed from 31 fungal genomes.</title>
        <authorList>
            <person name="Floudas D."/>
            <person name="Binder M."/>
            <person name="Riley R."/>
            <person name="Barry K."/>
            <person name="Blanchette R.A."/>
            <person name="Henrissat B."/>
            <person name="Martinez A.T."/>
            <person name="Otillar R."/>
            <person name="Spatafora J.W."/>
            <person name="Yadav J.S."/>
            <person name="Aerts A."/>
            <person name="Benoit I."/>
            <person name="Boyd A."/>
            <person name="Carlson A."/>
            <person name="Copeland A."/>
            <person name="Coutinho P.M."/>
            <person name="de Vries R.P."/>
            <person name="Ferreira P."/>
            <person name="Findley K."/>
            <person name="Foster B."/>
            <person name="Gaskell J."/>
            <person name="Glotzer D."/>
            <person name="Gorecki P."/>
            <person name="Heitman J."/>
            <person name="Hesse C."/>
            <person name="Hori C."/>
            <person name="Igarashi K."/>
            <person name="Jurgens J.A."/>
            <person name="Kallen N."/>
            <person name="Kersten P."/>
            <person name="Kohler A."/>
            <person name="Kuees U."/>
            <person name="Kumar T.K.A."/>
            <person name="Kuo A."/>
            <person name="LaButti K."/>
            <person name="Larrondo L.F."/>
            <person name="Lindquist E."/>
            <person name="Ling A."/>
            <person name="Lombard V."/>
            <person name="Lucas S."/>
            <person name="Lundell T."/>
            <person name="Martin R."/>
            <person name="McLaughlin D.J."/>
            <person name="Morgenstern I."/>
            <person name="Morin E."/>
            <person name="Murat C."/>
            <person name="Nagy L.G."/>
            <person name="Nolan M."/>
            <person name="Ohm R.A."/>
            <person name="Patyshakuliyeva A."/>
            <person name="Rokas A."/>
            <person name="Ruiz-Duenas F.J."/>
            <person name="Sabat G."/>
            <person name="Salamov A."/>
            <person name="Samejima M."/>
            <person name="Schmutz J."/>
            <person name="Slot J.C."/>
            <person name="St John F."/>
            <person name="Stenlid J."/>
            <person name="Sun H."/>
            <person name="Sun S."/>
            <person name="Syed K."/>
            <person name="Tsang A."/>
            <person name="Wiebenga A."/>
            <person name="Young D."/>
            <person name="Pisabarro A."/>
            <person name="Eastwood D.C."/>
            <person name="Martin F."/>
            <person name="Cullen D."/>
            <person name="Grigoriev I.V."/>
            <person name="Hibbett D.S."/>
        </authorList>
    </citation>
    <scope>NUCLEOTIDE SEQUENCE [LARGE SCALE GENOMIC DNA]</scope>
    <source>
        <strain evidence="4 5">ATCC 11539</strain>
    </source>
</reference>
<evidence type="ECO:0000313" key="5">
    <source>
        <dbReference type="Proteomes" id="UP000030669"/>
    </source>
</evidence>
<protein>
    <submittedName>
        <fullName evidence="4">Six-hairpin glycosidase</fullName>
    </submittedName>
</protein>
<dbReference type="SUPFAM" id="SSF48208">
    <property type="entry name" value="Six-hairpin glycosidases"/>
    <property type="match status" value="1"/>
</dbReference>
<evidence type="ECO:0000259" key="3">
    <source>
        <dbReference type="Pfam" id="PF17390"/>
    </source>
</evidence>
<dbReference type="Pfam" id="PF17390">
    <property type="entry name" value="Bac_rhamnosid_C"/>
    <property type="match status" value="1"/>
</dbReference>
<evidence type="ECO:0000259" key="2">
    <source>
        <dbReference type="Pfam" id="PF17389"/>
    </source>
</evidence>
<feature type="domain" description="Alpha-L-rhamnosidase C-terminal" evidence="3">
    <location>
        <begin position="573"/>
        <end position="637"/>
    </location>
</feature>
<dbReference type="InterPro" id="IPR035396">
    <property type="entry name" value="Bac_rhamnosid6H"/>
</dbReference>
<dbReference type="PANTHER" id="PTHR34987:SF6">
    <property type="entry name" value="ALPHA-L-RHAMNOSIDASE SIX-HAIRPIN GLYCOSIDASE DOMAIN-CONTAINING PROTEIN"/>
    <property type="match status" value="1"/>
</dbReference>
<keyword evidence="1" id="KW-0732">Signal</keyword>
<organism evidence="4 5">
    <name type="scientific">Gloeophyllum trabeum (strain ATCC 11539 / FP-39264 / Madison 617)</name>
    <name type="common">Brown rot fungus</name>
    <dbReference type="NCBI Taxonomy" id="670483"/>
    <lineage>
        <taxon>Eukaryota</taxon>
        <taxon>Fungi</taxon>
        <taxon>Dikarya</taxon>
        <taxon>Basidiomycota</taxon>
        <taxon>Agaricomycotina</taxon>
        <taxon>Agaricomycetes</taxon>
        <taxon>Gloeophyllales</taxon>
        <taxon>Gloeophyllaceae</taxon>
        <taxon>Gloeophyllum</taxon>
    </lineage>
</organism>
<name>S7S1W7_GLOTA</name>
<evidence type="ECO:0000256" key="1">
    <source>
        <dbReference type="SAM" id="SignalP"/>
    </source>
</evidence>
<dbReference type="Proteomes" id="UP000030669">
    <property type="component" value="Unassembled WGS sequence"/>
</dbReference>
<dbReference type="InterPro" id="IPR008928">
    <property type="entry name" value="6-hairpin_glycosidase_sf"/>
</dbReference>
<dbReference type="GO" id="GO:0005975">
    <property type="term" value="P:carbohydrate metabolic process"/>
    <property type="evidence" value="ECO:0007669"/>
    <property type="project" value="InterPro"/>
</dbReference>
<dbReference type="InterPro" id="IPR012341">
    <property type="entry name" value="6hp_glycosidase-like_sf"/>
</dbReference>
<dbReference type="KEGG" id="gtr:GLOTRDRAFT_136552"/>
<dbReference type="InterPro" id="IPR035398">
    <property type="entry name" value="Bac_rhamnosid_C"/>
</dbReference>
<gene>
    <name evidence="4" type="ORF">GLOTRDRAFT_136552</name>
</gene>
<keyword evidence="5" id="KW-1185">Reference proteome</keyword>